<gene>
    <name evidence="4" type="ORF">CCS01_01675</name>
</gene>
<dbReference type="InterPro" id="IPR013786">
    <property type="entry name" value="AcylCoA_DH/ox_N"/>
</dbReference>
<evidence type="ECO:0000313" key="5">
    <source>
        <dbReference type="Proteomes" id="UP000239724"/>
    </source>
</evidence>
<accession>A0A2S6NNL4</accession>
<dbReference type="PIRSF" id="PIRSF016578">
    <property type="entry name" value="HsaA"/>
    <property type="match status" value="1"/>
</dbReference>
<dbReference type="GO" id="GO:0003995">
    <property type="term" value="F:acyl-CoA dehydrogenase activity"/>
    <property type="evidence" value="ECO:0007669"/>
    <property type="project" value="TreeGrafter"/>
</dbReference>
<dbReference type="OrthoDB" id="7316074at2"/>
<dbReference type="PANTHER" id="PTHR43884">
    <property type="entry name" value="ACYL-COA DEHYDROGENASE"/>
    <property type="match status" value="1"/>
</dbReference>
<dbReference type="InterPro" id="IPR013107">
    <property type="entry name" value="Acyl-CoA_DH_C"/>
</dbReference>
<dbReference type="GO" id="GO:0050660">
    <property type="term" value="F:flavin adenine dinucleotide binding"/>
    <property type="evidence" value="ECO:0007669"/>
    <property type="project" value="InterPro"/>
</dbReference>
<dbReference type="Proteomes" id="UP000239724">
    <property type="component" value="Unassembled WGS sequence"/>
</dbReference>
<dbReference type="AlphaFoldDB" id="A0A2S6NNL4"/>
<evidence type="ECO:0000256" key="1">
    <source>
        <dbReference type="ARBA" id="ARBA00023002"/>
    </source>
</evidence>
<dbReference type="RefSeq" id="WP_104517106.1">
    <property type="nucleotide sequence ID" value="NZ_NHRY01000036.1"/>
</dbReference>
<proteinExistence type="predicted"/>
<dbReference type="SUPFAM" id="SSF47203">
    <property type="entry name" value="Acyl-CoA dehydrogenase C-terminal domain-like"/>
    <property type="match status" value="1"/>
</dbReference>
<dbReference type="Gene3D" id="1.20.140.10">
    <property type="entry name" value="Butyryl-CoA Dehydrogenase, subunit A, domain 3"/>
    <property type="match status" value="1"/>
</dbReference>
<feature type="domain" description="Acyl-CoA dehydrogenase C-terminal" evidence="3">
    <location>
        <begin position="243"/>
        <end position="378"/>
    </location>
</feature>
<keyword evidence="1" id="KW-0560">Oxidoreductase</keyword>
<feature type="domain" description="Acyl-CoA dehydrogenase/oxidase N-terminal" evidence="2">
    <location>
        <begin position="25"/>
        <end position="91"/>
    </location>
</feature>
<evidence type="ECO:0008006" key="6">
    <source>
        <dbReference type="Google" id="ProtNLM"/>
    </source>
</evidence>
<evidence type="ECO:0000259" key="3">
    <source>
        <dbReference type="Pfam" id="PF08028"/>
    </source>
</evidence>
<evidence type="ECO:0000313" key="4">
    <source>
        <dbReference type="EMBL" id="PPQ39021.1"/>
    </source>
</evidence>
<comment type="caution">
    <text evidence="4">The sequence shown here is derived from an EMBL/GenBank/DDBJ whole genome shotgun (WGS) entry which is preliminary data.</text>
</comment>
<protein>
    <recommendedName>
        <fullName evidence="6">Acyl-CoA dehydrogenase C-terminal domain-containing protein</fullName>
    </recommendedName>
</protein>
<sequence>MTWTAGTASADDSPILHAAIALAPQIAAAGDEIEQARRIPPPVAKAMKDAGIFGMVMPRAWGGPELDPLTQFRIIETLAMADGSVGWCAMIGCDSGYVSGFLDQDVARAMYPDIRVATGAAATPTGKATRVAGGYRVEGRFPFVSGCHHSEWAWLGCIVHQDGAPRTDAQGVPETRQCFLRVSQCEILDTWHTTGLRGTGSNDILVRDVFVPAEQTFSFQDPAVVRRPGPLHAFPFLFIAKGGAAALGIARHAVDALIENAATRPARRYTLGDRPEAPRMLREEVFVQEAVGRADTLLASVRAYYFDEMGALWQTLVAGRPPSALQLARFTTAHAHIIGACVEAVQLVYKAAGGTAVYAKGPLDRCLRDILTMNQHVAGSLRTYEMAGRLLFGLEPLRWLF</sequence>
<dbReference type="PANTHER" id="PTHR43884:SF12">
    <property type="entry name" value="ISOVALERYL-COA DEHYDROGENASE, MITOCHONDRIAL-RELATED"/>
    <property type="match status" value="1"/>
</dbReference>
<dbReference type="InterPro" id="IPR037069">
    <property type="entry name" value="AcylCoA_DH/ox_N_sf"/>
</dbReference>
<dbReference type="EMBL" id="NHRY01000036">
    <property type="protein sequence ID" value="PPQ39021.1"/>
    <property type="molecule type" value="Genomic_DNA"/>
</dbReference>
<name>A0A2S6NNL4_RHOGL</name>
<dbReference type="InterPro" id="IPR036250">
    <property type="entry name" value="AcylCo_DH-like_C"/>
</dbReference>
<organism evidence="4 5">
    <name type="scientific">Rhodopila globiformis</name>
    <name type="common">Rhodopseudomonas globiformis</name>
    <dbReference type="NCBI Taxonomy" id="1071"/>
    <lineage>
        <taxon>Bacteria</taxon>
        <taxon>Pseudomonadati</taxon>
        <taxon>Pseudomonadota</taxon>
        <taxon>Alphaproteobacteria</taxon>
        <taxon>Acetobacterales</taxon>
        <taxon>Acetobacteraceae</taxon>
        <taxon>Rhodopila</taxon>
    </lineage>
</organism>
<evidence type="ECO:0000259" key="2">
    <source>
        <dbReference type="Pfam" id="PF02771"/>
    </source>
</evidence>
<dbReference type="Gene3D" id="2.40.110.10">
    <property type="entry name" value="Butyryl-CoA Dehydrogenase, subunit A, domain 2"/>
    <property type="match status" value="1"/>
</dbReference>
<reference evidence="4 5" key="1">
    <citation type="journal article" date="2018" name="Arch. Microbiol.">
        <title>New insights into the metabolic potential of the phototrophic purple bacterium Rhodopila globiformis DSM 161(T) from its draft genome sequence and evidence for a vanadium-dependent nitrogenase.</title>
        <authorList>
            <person name="Imhoff J.F."/>
            <person name="Rahn T."/>
            <person name="Kunzel S."/>
            <person name="Neulinger S.C."/>
        </authorList>
    </citation>
    <scope>NUCLEOTIDE SEQUENCE [LARGE SCALE GENOMIC DNA]</scope>
    <source>
        <strain evidence="4 5">DSM 161</strain>
    </source>
</reference>
<dbReference type="InterPro" id="IPR009100">
    <property type="entry name" value="AcylCoA_DH/oxidase_NM_dom_sf"/>
</dbReference>
<dbReference type="Pfam" id="PF08028">
    <property type="entry name" value="Acyl-CoA_dh_2"/>
    <property type="match status" value="1"/>
</dbReference>
<dbReference type="InterPro" id="IPR046373">
    <property type="entry name" value="Acyl-CoA_Oxase/DH_mid-dom_sf"/>
</dbReference>
<dbReference type="Pfam" id="PF02771">
    <property type="entry name" value="Acyl-CoA_dh_N"/>
    <property type="match status" value="1"/>
</dbReference>
<dbReference type="Gene3D" id="1.10.540.10">
    <property type="entry name" value="Acyl-CoA dehydrogenase/oxidase, N-terminal domain"/>
    <property type="match status" value="1"/>
</dbReference>
<keyword evidence="5" id="KW-1185">Reference proteome</keyword>
<dbReference type="SUPFAM" id="SSF56645">
    <property type="entry name" value="Acyl-CoA dehydrogenase NM domain-like"/>
    <property type="match status" value="1"/>
</dbReference>